<proteinExistence type="predicted"/>
<comment type="caution">
    <text evidence="3">The sequence shown here is derived from an EMBL/GenBank/DDBJ whole genome shotgun (WGS) entry which is preliminary data.</text>
</comment>
<gene>
    <name evidence="3" type="ORF">M0813_04746</name>
</gene>
<keyword evidence="4" id="KW-1185">Reference proteome</keyword>
<dbReference type="Pfam" id="PF03184">
    <property type="entry name" value="DDE_1"/>
    <property type="match status" value="1"/>
</dbReference>
<organism evidence="3 4">
    <name type="scientific">Anaeramoeba flamelloides</name>
    <dbReference type="NCBI Taxonomy" id="1746091"/>
    <lineage>
        <taxon>Eukaryota</taxon>
        <taxon>Metamonada</taxon>
        <taxon>Anaeramoebidae</taxon>
        <taxon>Anaeramoeba</taxon>
    </lineage>
</organism>
<evidence type="ECO:0000313" key="3">
    <source>
        <dbReference type="EMBL" id="KAJ6232530.1"/>
    </source>
</evidence>
<evidence type="ECO:0000256" key="1">
    <source>
        <dbReference type="SAM" id="MobiDB-lite"/>
    </source>
</evidence>
<feature type="compositionally biased region" description="Polar residues" evidence="1">
    <location>
        <begin position="65"/>
        <end position="78"/>
    </location>
</feature>
<name>A0ABQ8XJP7_9EUKA</name>
<dbReference type="PANTHER" id="PTHR19303:SF57">
    <property type="entry name" value="HTH CENPB-TYPE DOMAIN-CONTAINING PROTEIN"/>
    <property type="match status" value="1"/>
</dbReference>
<dbReference type="InterPro" id="IPR050863">
    <property type="entry name" value="CenT-Element_Derived"/>
</dbReference>
<reference evidence="3" key="1">
    <citation type="submission" date="2022-08" db="EMBL/GenBank/DDBJ databases">
        <title>Novel sulfate-reducing endosymbionts in the free-living metamonad Anaeramoeba.</title>
        <authorList>
            <person name="Jerlstrom-Hultqvist J."/>
            <person name="Cepicka I."/>
            <person name="Gallot-Lavallee L."/>
            <person name="Salas-Leiva D."/>
            <person name="Curtis B.A."/>
            <person name="Zahonova K."/>
            <person name="Pipaliya S."/>
            <person name="Dacks J."/>
            <person name="Roger A.J."/>
        </authorList>
    </citation>
    <scope>NUCLEOTIDE SEQUENCE</scope>
    <source>
        <strain evidence="3">Schooner1</strain>
    </source>
</reference>
<feature type="domain" description="DDE-1" evidence="2">
    <location>
        <begin position="363"/>
        <end position="501"/>
    </location>
</feature>
<sequence length="639" mass="73702">MSISSDIEIEMEIHKEGNDQIEDSPSLSDPTPESDKYSETDSDDEIASENPQPKGIVDNERSSEVESSVTGNDGSKNGESGLVHQEVEEMGEIEEVVINSNDQERSIQPNKFTVNQIEELLEIRVHGYLHDQVLSERQTKHKNDLVKLFRQFPELMTIKNPIEMFGSALCVCERRGIKALNVSFIREFFGISRGKIPRAKKAIALGRVVGHNGRPYILNVSEEEYVVQRLKILSLIGWAPTLDETIDIANEIVMSWFNIDPNIKRPLIVSKNWVRKFAKRNKLKITKSTPIEYKRIMVNEEIVKDFFITLKGLCEEKEYKSKLIFNMDETSLQISKSSTYSVISPEVKKKSYRAKLPTKRHLSAVCTISAWGNCLKTLYLLPQKSLNKSVFEKTNLSNYAYATSPRGFITKDLFYEWVRCVFIPEVEAIREFNKLPKDEWTLLVLDGHNSRANLAAIHLLQQHYVDCIVIPSHSSHLLQPLDVGIFKYFKTELRRQQSKKKRKNFFLLVDHCLNYATSTMHCVDAFADAGIYPLKLLKINNDIPIFPAEVKEFSFSNFNYGSRIKMSGQVITSSKFIEHMINQEKRKKEAKKKSSKKHKPPSHLFKQLFFKIKKPFFHQEFNYDDTVSFTFKAQTFNEI</sequence>
<protein>
    <submittedName>
        <fullName evidence="3">Tigger transposable element derived 5</fullName>
    </submittedName>
</protein>
<feature type="region of interest" description="Disordered" evidence="1">
    <location>
        <begin position="1"/>
        <end position="80"/>
    </location>
</feature>
<dbReference type="Proteomes" id="UP001150062">
    <property type="component" value="Unassembled WGS sequence"/>
</dbReference>
<evidence type="ECO:0000313" key="4">
    <source>
        <dbReference type="Proteomes" id="UP001150062"/>
    </source>
</evidence>
<dbReference type="InterPro" id="IPR004875">
    <property type="entry name" value="DDE_SF_endonuclease_dom"/>
</dbReference>
<dbReference type="EMBL" id="JAOAOG010000291">
    <property type="protein sequence ID" value="KAJ6232530.1"/>
    <property type="molecule type" value="Genomic_DNA"/>
</dbReference>
<evidence type="ECO:0000259" key="2">
    <source>
        <dbReference type="Pfam" id="PF03184"/>
    </source>
</evidence>
<accession>A0ABQ8XJP7</accession>
<dbReference type="PANTHER" id="PTHR19303">
    <property type="entry name" value="TRANSPOSON"/>
    <property type="match status" value="1"/>
</dbReference>